<comment type="caution">
    <text evidence="3">The sequence shown here is derived from an EMBL/GenBank/DDBJ whole genome shotgun (WGS) entry which is preliminary data.</text>
</comment>
<dbReference type="RefSeq" id="WP_227371180.1">
    <property type="nucleotide sequence ID" value="NZ_JACKVI010000026.1"/>
</dbReference>
<sequence length="253" mass="27441">MTAPDSRLVQRRALRIELAVVLGVTFGLSAVTAMLQLADSVLRNLSRQRIPLNPRRSYFDLIDLGLNATVVAQLIAWGGLGLYLLWRSGLSPARIGLARFDWRADLLGGVGLAALIGLPGLALYLAARALGLNASVIPSSLSDTWWRVPMLVVIAFANGWAEEVIVVDYLLTRLSQLGVPNRLSVICSSLLRSAYHLYQGFGAGLGNLAMGLVFGYVWQRTGRLWPLVIAHGLIDTVAFVGYALLAGHLGWLR</sequence>
<gene>
    <name evidence="3" type="ORF">AWC06_13985</name>
</gene>
<dbReference type="STRING" id="1260918.AWC06_13985"/>
<feature type="domain" description="CAAX prenyl protease 2/Lysostaphin resistance protein A-like" evidence="2">
    <location>
        <begin position="145"/>
        <end position="236"/>
    </location>
</feature>
<dbReference type="Pfam" id="PF02517">
    <property type="entry name" value="Rce1-like"/>
    <property type="match status" value="1"/>
</dbReference>
<organism evidence="3 4">
    <name type="scientific">Mycobacterium fragae</name>
    <dbReference type="NCBI Taxonomy" id="1260918"/>
    <lineage>
        <taxon>Bacteria</taxon>
        <taxon>Bacillati</taxon>
        <taxon>Actinomycetota</taxon>
        <taxon>Actinomycetes</taxon>
        <taxon>Mycobacteriales</taxon>
        <taxon>Mycobacteriaceae</taxon>
        <taxon>Mycobacterium</taxon>
    </lineage>
</organism>
<feature type="transmembrane region" description="Helical" evidence="1">
    <location>
        <begin position="64"/>
        <end position="86"/>
    </location>
</feature>
<dbReference type="EMBL" id="LQOW01000018">
    <property type="protein sequence ID" value="ORV60911.1"/>
    <property type="molecule type" value="Genomic_DNA"/>
</dbReference>
<feature type="transmembrane region" description="Helical" evidence="1">
    <location>
        <begin position="106"/>
        <end position="126"/>
    </location>
</feature>
<name>A0A1X1UVX6_9MYCO</name>
<accession>A0A1X1UVX6</accession>
<keyword evidence="3" id="KW-0645">Protease</keyword>
<feature type="transmembrane region" description="Helical" evidence="1">
    <location>
        <begin position="197"/>
        <end position="218"/>
    </location>
</feature>
<evidence type="ECO:0000256" key="1">
    <source>
        <dbReference type="SAM" id="Phobius"/>
    </source>
</evidence>
<protein>
    <submittedName>
        <fullName evidence="3">CAAX protease</fullName>
    </submittedName>
</protein>
<keyword evidence="1" id="KW-0812">Transmembrane</keyword>
<dbReference type="AlphaFoldDB" id="A0A1X1UVX6"/>
<evidence type="ECO:0000259" key="2">
    <source>
        <dbReference type="Pfam" id="PF02517"/>
    </source>
</evidence>
<feature type="transmembrane region" description="Helical" evidence="1">
    <location>
        <begin position="224"/>
        <end position="245"/>
    </location>
</feature>
<keyword evidence="3" id="KW-0378">Hydrolase</keyword>
<keyword evidence="4" id="KW-1185">Reference proteome</keyword>
<dbReference type="GO" id="GO:0080120">
    <property type="term" value="P:CAAX-box protein maturation"/>
    <property type="evidence" value="ECO:0007669"/>
    <property type="project" value="UniProtKB-ARBA"/>
</dbReference>
<evidence type="ECO:0000313" key="4">
    <source>
        <dbReference type="Proteomes" id="UP000194000"/>
    </source>
</evidence>
<dbReference type="InterPro" id="IPR003675">
    <property type="entry name" value="Rce1/LyrA-like_dom"/>
</dbReference>
<keyword evidence="1" id="KW-0472">Membrane</keyword>
<dbReference type="GO" id="GO:0006508">
    <property type="term" value="P:proteolysis"/>
    <property type="evidence" value="ECO:0007669"/>
    <property type="project" value="UniProtKB-KW"/>
</dbReference>
<feature type="transmembrane region" description="Helical" evidence="1">
    <location>
        <begin position="16"/>
        <end position="38"/>
    </location>
</feature>
<keyword evidence="1" id="KW-1133">Transmembrane helix</keyword>
<dbReference type="GO" id="GO:0004175">
    <property type="term" value="F:endopeptidase activity"/>
    <property type="evidence" value="ECO:0007669"/>
    <property type="project" value="UniProtKB-ARBA"/>
</dbReference>
<reference evidence="3 4" key="1">
    <citation type="submission" date="2016-01" db="EMBL/GenBank/DDBJ databases">
        <title>The new phylogeny of the genus Mycobacterium.</title>
        <authorList>
            <person name="Tarcisio F."/>
            <person name="Conor M."/>
            <person name="Antonella G."/>
            <person name="Elisabetta G."/>
            <person name="Giulia F.S."/>
            <person name="Sara T."/>
            <person name="Anna F."/>
            <person name="Clotilde B."/>
            <person name="Roberto B."/>
            <person name="Veronica D.S."/>
            <person name="Fabio R."/>
            <person name="Monica P."/>
            <person name="Olivier J."/>
            <person name="Enrico T."/>
            <person name="Nicola S."/>
        </authorList>
    </citation>
    <scope>NUCLEOTIDE SEQUENCE [LARGE SCALE GENOMIC DNA]</scope>
    <source>
        <strain evidence="3 4">DSM 45731</strain>
    </source>
</reference>
<dbReference type="Proteomes" id="UP000194000">
    <property type="component" value="Unassembled WGS sequence"/>
</dbReference>
<evidence type="ECO:0000313" key="3">
    <source>
        <dbReference type="EMBL" id="ORV60911.1"/>
    </source>
</evidence>
<proteinExistence type="predicted"/>